<feature type="binding site" evidence="1">
    <location>
        <begin position="74"/>
        <end position="81"/>
    </location>
    <ligand>
        <name>CoA</name>
        <dbReference type="ChEBI" id="CHEBI:57287"/>
    </ligand>
</feature>
<dbReference type="Gene3D" id="3.40.630.30">
    <property type="match status" value="1"/>
</dbReference>
<dbReference type="InterPro" id="IPR016181">
    <property type="entry name" value="Acyl_CoA_acyltransferase"/>
</dbReference>
<dbReference type="InterPro" id="IPR000182">
    <property type="entry name" value="GNAT_dom"/>
</dbReference>
<dbReference type="RefSeq" id="WP_026743629.1">
    <property type="nucleotide sequence ID" value="NZ_FNQS01000010.1"/>
</dbReference>
<dbReference type="GeneID" id="97765593"/>
<comment type="similarity">
    <text evidence="1">Belongs to the PanZ/PanM family.</text>
</comment>
<evidence type="ECO:0000313" key="4">
    <source>
        <dbReference type="Proteomes" id="UP000187280"/>
    </source>
</evidence>
<evidence type="ECO:0000256" key="1">
    <source>
        <dbReference type="HAMAP-Rule" id="MF_02018"/>
    </source>
</evidence>
<dbReference type="EMBL" id="FNQS01000010">
    <property type="protein sequence ID" value="SEA87074.1"/>
    <property type="molecule type" value="Genomic_DNA"/>
</dbReference>
<keyword evidence="3" id="KW-0808">Transferase</keyword>
<dbReference type="GO" id="GO:0015940">
    <property type="term" value="P:pantothenate biosynthetic process"/>
    <property type="evidence" value="ECO:0007669"/>
    <property type="project" value="UniProtKB-UniRule"/>
</dbReference>
<reference evidence="3 4" key="1">
    <citation type="submission" date="2016-10" db="EMBL/GenBank/DDBJ databases">
        <authorList>
            <person name="de Groot N.N."/>
        </authorList>
    </citation>
    <scope>NUCLEOTIDE SEQUENCE [LARGE SCALE GENOMIC DNA]</scope>
    <source>
        <strain evidence="3 4">ATCC 29281</strain>
    </source>
</reference>
<dbReference type="SUPFAM" id="SSF55729">
    <property type="entry name" value="Acyl-CoA N-acyltransferases (Nat)"/>
    <property type="match status" value="1"/>
</dbReference>
<sequence>MKLTVECLTSFTDQDKLDLTPLWPHQNFTQLAHSLTPDHQLFAARFNDRLLGAVIVEIKEDSAKLCDLQVRDVTRRRGVGKYLVGEVLRALPHIREWWLDAADHAMVSESVMDAFMRSCGFDPVSGGWKYSRP</sequence>
<feature type="domain" description="N-acetyltransferase" evidence="2">
    <location>
        <begin position="1"/>
        <end position="133"/>
    </location>
</feature>
<name>A0A1H4EPM9_9GAMM</name>
<protein>
    <recommendedName>
        <fullName evidence="1">PanD regulatory factor</fullName>
    </recommendedName>
</protein>
<accession>A0A1H4EPM9</accession>
<dbReference type="CDD" id="cd04301">
    <property type="entry name" value="NAT_SF"/>
    <property type="match status" value="1"/>
</dbReference>
<keyword evidence="4" id="KW-1185">Reference proteome</keyword>
<evidence type="ECO:0000259" key="2">
    <source>
        <dbReference type="PROSITE" id="PS51186"/>
    </source>
</evidence>
<dbReference type="HAMAP" id="MF_02018">
    <property type="entry name" value="PanZ_PanM"/>
    <property type="match status" value="1"/>
</dbReference>
<gene>
    <name evidence="1" type="primary">panZ</name>
    <name evidence="3" type="ORF">SAMN02982996_02750</name>
</gene>
<dbReference type="NCBIfam" id="NF033213">
    <property type="entry name" value="matur_PanM"/>
    <property type="match status" value="1"/>
</dbReference>
<comment type="subunit">
    <text evidence="1">Interacts with PanD in the presence of CoA.</text>
</comment>
<organism evidence="3 4">
    <name type="scientific">Lonsdalea quercina</name>
    <dbReference type="NCBI Taxonomy" id="71657"/>
    <lineage>
        <taxon>Bacteria</taxon>
        <taxon>Pseudomonadati</taxon>
        <taxon>Pseudomonadota</taxon>
        <taxon>Gammaproteobacteria</taxon>
        <taxon>Enterobacterales</taxon>
        <taxon>Pectobacteriaceae</taxon>
        <taxon>Lonsdalea</taxon>
    </lineage>
</organism>
<dbReference type="Pfam" id="PF12568">
    <property type="entry name" value="PanZ"/>
    <property type="match status" value="1"/>
</dbReference>
<evidence type="ECO:0000313" key="3">
    <source>
        <dbReference type="EMBL" id="SEA87074.1"/>
    </source>
</evidence>
<dbReference type="PROSITE" id="PS51186">
    <property type="entry name" value="GNAT"/>
    <property type="match status" value="1"/>
</dbReference>
<dbReference type="eggNOG" id="COG0456">
    <property type="taxonomic scope" value="Bacteria"/>
</dbReference>
<keyword evidence="1" id="KW-0566">Pantothenate biosynthesis</keyword>
<dbReference type="STRING" id="71657.SAMN02982996_02750"/>
<feature type="binding site" evidence="1">
    <location>
        <begin position="68"/>
        <end position="70"/>
    </location>
    <ligand>
        <name>CoA</name>
        <dbReference type="ChEBI" id="CHEBI:57287"/>
    </ligand>
</feature>
<proteinExistence type="inferred from homology"/>
<dbReference type="AlphaFoldDB" id="A0A1H4EPM9"/>
<dbReference type="GO" id="GO:0031638">
    <property type="term" value="P:zymogen activation"/>
    <property type="evidence" value="ECO:0007669"/>
    <property type="project" value="InterPro"/>
</dbReference>
<dbReference type="InterPro" id="IPR032900">
    <property type="entry name" value="PanZ"/>
</dbReference>
<dbReference type="GO" id="GO:0016747">
    <property type="term" value="F:acyltransferase activity, transferring groups other than amino-acyl groups"/>
    <property type="evidence" value="ECO:0007669"/>
    <property type="project" value="InterPro"/>
</dbReference>
<comment type="function">
    <text evidence="1">Controls both the activation and catalytic activity of PanD in a coenzyme A (CoA)-dependent fashion.</text>
</comment>
<dbReference type="Proteomes" id="UP000187280">
    <property type="component" value="Unassembled WGS sequence"/>
</dbReference>
<dbReference type="InterPro" id="IPR040448">
    <property type="entry name" value="PanZ_GNAT"/>
</dbReference>